<dbReference type="EMBL" id="JAUIZM010000004">
    <property type="protein sequence ID" value="KAK1387357.1"/>
    <property type="molecule type" value="Genomic_DNA"/>
</dbReference>
<protein>
    <submittedName>
        <fullName evidence="2">Uncharacterized protein</fullName>
    </submittedName>
</protein>
<proteinExistence type="predicted"/>
<comment type="caution">
    <text evidence="2">The sequence shown here is derived from an EMBL/GenBank/DDBJ whole genome shotgun (WGS) entry which is preliminary data.</text>
</comment>
<evidence type="ECO:0000313" key="2">
    <source>
        <dbReference type="EMBL" id="KAK1387357.1"/>
    </source>
</evidence>
<feature type="region of interest" description="Disordered" evidence="1">
    <location>
        <begin position="53"/>
        <end position="86"/>
    </location>
</feature>
<dbReference type="AlphaFoldDB" id="A0AAD8IN32"/>
<evidence type="ECO:0000256" key="1">
    <source>
        <dbReference type="SAM" id="MobiDB-lite"/>
    </source>
</evidence>
<gene>
    <name evidence="2" type="ORF">POM88_015535</name>
</gene>
<organism evidence="2 3">
    <name type="scientific">Heracleum sosnowskyi</name>
    <dbReference type="NCBI Taxonomy" id="360622"/>
    <lineage>
        <taxon>Eukaryota</taxon>
        <taxon>Viridiplantae</taxon>
        <taxon>Streptophyta</taxon>
        <taxon>Embryophyta</taxon>
        <taxon>Tracheophyta</taxon>
        <taxon>Spermatophyta</taxon>
        <taxon>Magnoliopsida</taxon>
        <taxon>eudicotyledons</taxon>
        <taxon>Gunneridae</taxon>
        <taxon>Pentapetalae</taxon>
        <taxon>asterids</taxon>
        <taxon>campanulids</taxon>
        <taxon>Apiales</taxon>
        <taxon>Apiaceae</taxon>
        <taxon>Apioideae</taxon>
        <taxon>apioid superclade</taxon>
        <taxon>Tordylieae</taxon>
        <taxon>Tordyliinae</taxon>
        <taxon>Heracleum</taxon>
    </lineage>
</organism>
<reference evidence="2" key="1">
    <citation type="submission" date="2023-02" db="EMBL/GenBank/DDBJ databases">
        <title>Genome of toxic invasive species Heracleum sosnowskyi carries increased number of genes despite the absence of recent whole-genome duplications.</title>
        <authorList>
            <person name="Schelkunov M."/>
            <person name="Shtratnikova V."/>
            <person name="Makarenko M."/>
            <person name="Klepikova A."/>
            <person name="Omelchenko D."/>
            <person name="Novikova G."/>
            <person name="Obukhova E."/>
            <person name="Bogdanov V."/>
            <person name="Penin A."/>
            <person name="Logacheva M."/>
        </authorList>
    </citation>
    <scope>NUCLEOTIDE SEQUENCE</scope>
    <source>
        <strain evidence="2">Hsosn_3</strain>
        <tissue evidence="2">Leaf</tissue>
    </source>
</reference>
<evidence type="ECO:0000313" key="3">
    <source>
        <dbReference type="Proteomes" id="UP001237642"/>
    </source>
</evidence>
<reference evidence="2" key="2">
    <citation type="submission" date="2023-05" db="EMBL/GenBank/DDBJ databases">
        <authorList>
            <person name="Schelkunov M.I."/>
        </authorList>
    </citation>
    <scope>NUCLEOTIDE SEQUENCE</scope>
    <source>
        <strain evidence="2">Hsosn_3</strain>
        <tissue evidence="2">Leaf</tissue>
    </source>
</reference>
<sequence length="163" mass="17549">MPNLEYEVNVTLVYDALNIENKEGGVLLLALRVIHQILGDYQEDSLSKEANAVFDKSSEDKDAKHDLVEDIDASPEEAISSDQVPTLTVQETFPINSASVKLSSNSEAATSTELHEPSQSRSSTSALKSYDYSPTKGLKASIIPGDNELSKFSGSPGDASLED</sequence>
<name>A0AAD8IN32_9APIA</name>
<dbReference type="Proteomes" id="UP001237642">
    <property type="component" value="Unassembled WGS sequence"/>
</dbReference>
<feature type="compositionally biased region" description="Basic and acidic residues" evidence="1">
    <location>
        <begin position="56"/>
        <end position="68"/>
    </location>
</feature>
<accession>A0AAD8IN32</accession>
<keyword evidence="3" id="KW-1185">Reference proteome</keyword>
<feature type="region of interest" description="Disordered" evidence="1">
    <location>
        <begin position="100"/>
        <end position="163"/>
    </location>
</feature>
<feature type="compositionally biased region" description="Polar residues" evidence="1">
    <location>
        <begin position="100"/>
        <end position="112"/>
    </location>
</feature>